<dbReference type="CDD" id="cd12087">
    <property type="entry name" value="TM_EGFR-like"/>
    <property type="match status" value="1"/>
</dbReference>
<keyword evidence="3" id="KW-0732">Signal</keyword>
<feature type="region of interest" description="Disordered" evidence="1">
    <location>
        <begin position="98"/>
        <end position="195"/>
    </location>
</feature>
<feature type="transmembrane region" description="Helical" evidence="2">
    <location>
        <begin position="944"/>
        <end position="965"/>
    </location>
</feature>
<feature type="compositionally biased region" description="Basic and acidic residues" evidence="1">
    <location>
        <begin position="210"/>
        <end position="223"/>
    </location>
</feature>
<proteinExistence type="predicted"/>
<feature type="signal peptide" evidence="3">
    <location>
        <begin position="1"/>
        <end position="25"/>
    </location>
</feature>
<keyword evidence="2" id="KW-0472">Membrane</keyword>
<keyword evidence="5" id="KW-1185">Reference proteome</keyword>
<dbReference type="Proteomes" id="UP001642520">
    <property type="component" value="Unassembled WGS sequence"/>
</dbReference>
<sequence length="1053" mass="119764">MWKTFCPLLLMLCTFDFPRDRLAAAEPVRASGGLVNRDDDSSHRKEIRRWSDGKDENSAELVGKWRNNGEALEPKWRDGDTVPLLPFSQFSRFVSRDEIDNTEAEDDDYEHRETKHRQINGRETLLRSRNSPRLLPRNDYEDYEESIESRRGYREREEVLPRKRNRSGLGEDSAVLKETGTAKAEQIKDPKKDRETILSSYRETFQVRPNDYEHEFNDDEYLKPRPRKRRPPQNYEFALAENETLLNTKDPEPWSRVNNQENSQEPTSKNSKHSRNAMELKSLLKMQQEEGLSLSEILQRRNLTLNDLLKGKADVINALRMKDVDMAEDYIEEATKMMSNSFVKLSTTKRPEWIIGMESVKAINSHRDLGKPEGLVISIVSAGHTLGKNRSNTRGPSAIRVNDEEVYLAAGKPMTGKSVPGKVLTTPVPLLVATNSMELLQADDATAKSQNDGEIKMESFDEDEIMEFSDFTDYKKGRNGASPVWLVMKGGEINQSAVGNSKGQFEDNGSTLSIEKILSPTERSKSTNNLSLTSENGKQFFDHKSGKFKNKDEREIVEHSESNFNNFSEKEYQSDAPVYYEPEHRTQTSSSIDESDMNKMIMKEIQTALDAMSHTVNSTGENRQMFSRDQPAEKNGDDNTAKSHEDINTTEKKNYDVNVSKVEPDARAEIFELFASGSAGKRLERLLKSRNMSLEELIELRQRGSSKVHLAEVSRIKAQTLNDDHHKKDANNSKEGTTVPTKEGPANEGRAIASHKNDYDKGTNHFLPESTENIESSDSVSTSMNPVYHEGSTTEQLLPQLEYEVKNEDANHHTVLKTNDEKEDIKEKQRTVQIVDLLTTFGSLPFMKDIQRDFAGQYDNENKREQSRKSTNNLGMMFINNEAKTIRVNDSSNVMESGFVREVVKQEPNSIDIQTVYSETSNVLVEDENRSEKGKALLKVKPSIIASGAILGVTLVVFLAIFIICRIRQKQKYRYRNTFSRAVFQGPMMAARKLSNSSSLSTVMVNVVATSTTKRPERNETLESQKEMDSRSDIDNDSLDANDSWETIPDYMK</sequence>
<name>A0ABP1NUM7_XYLVO</name>
<keyword evidence="2" id="KW-0812">Transmembrane</keyword>
<evidence type="ECO:0000256" key="2">
    <source>
        <dbReference type="SAM" id="Phobius"/>
    </source>
</evidence>
<feature type="compositionally biased region" description="Basic and acidic residues" evidence="1">
    <location>
        <begin position="185"/>
        <end position="195"/>
    </location>
</feature>
<gene>
    <name evidence="4" type="ORF">XYLVIOL_LOCUS6248</name>
</gene>
<feature type="chain" id="PRO_5047240480" evidence="3">
    <location>
        <begin position="26"/>
        <end position="1053"/>
    </location>
</feature>
<feature type="compositionally biased region" description="Basic and acidic residues" evidence="1">
    <location>
        <begin position="1014"/>
        <end position="1034"/>
    </location>
</feature>
<feature type="compositionally biased region" description="Basic and acidic residues" evidence="1">
    <location>
        <begin position="36"/>
        <end position="52"/>
    </location>
</feature>
<feature type="compositionally biased region" description="Polar residues" evidence="1">
    <location>
        <begin position="256"/>
        <end position="269"/>
    </location>
</feature>
<evidence type="ECO:0000256" key="1">
    <source>
        <dbReference type="SAM" id="MobiDB-lite"/>
    </source>
</evidence>
<organism evidence="4 5">
    <name type="scientific">Xylocopa violacea</name>
    <name type="common">Violet carpenter bee</name>
    <name type="synonym">Apis violacea</name>
    <dbReference type="NCBI Taxonomy" id="135666"/>
    <lineage>
        <taxon>Eukaryota</taxon>
        <taxon>Metazoa</taxon>
        <taxon>Ecdysozoa</taxon>
        <taxon>Arthropoda</taxon>
        <taxon>Hexapoda</taxon>
        <taxon>Insecta</taxon>
        <taxon>Pterygota</taxon>
        <taxon>Neoptera</taxon>
        <taxon>Endopterygota</taxon>
        <taxon>Hymenoptera</taxon>
        <taxon>Apocrita</taxon>
        <taxon>Aculeata</taxon>
        <taxon>Apoidea</taxon>
        <taxon>Anthophila</taxon>
        <taxon>Apidae</taxon>
        <taxon>Xylocopa</taxon>
        <taxon>Xylocopa</taxon>
    </lineage>
</organism>
<feature type="region of interest" description="Disordered" evidence="1">
    <location>
        <begin position="32"/>
        <end position="52"/>
    </location>
</feature>
<evidence type="ECO:0000313" key="5">
    <source>
        <dbReference type="Proteomes" id="UP001642520"/>
    </source>
</evidence>
<dbReference type="EMBL" id="CAXAJV020001293">
    <property type="protein sequence ID" value="CAL7943717.1"/>
    <property type="molecule type" value="Genomic_DNA"/>
</dbReference>
<feature type="region of interest" description="Disordered" evidence="1">
    <location>
        <begin position="1011"/>
        <end position="1053"/>
    </location>
</feature>
<protein>
    <submittedName>
        <fullName evidence="4">Uncharacterized protein</fullName>
    </submittedName>
</protein>
<feature type="region of interest" description="Disordered" evidence="1">
    <location>
        <begin position="722"/>
        <end position="749"/>
    </location>
</feature>
<feature type="compositionally biased region" description="Polar residues" evidence="1">
    <location>
        <begin position="618"/>
        <end position="627"/>
    </location>
</feature>
<feature type="region of interest" description="Disordered" evidence="1">
    <location>
        <begin position="209"/>
        <end position="275"/>
    </location>
</feature>
<reference evidence="4 5" key="1">
    <citation type="submission" date="2024-08" db="EMBL/GenBank/DDBJ databases">
        <authorList>
            <person name="Will J Nash"/>
            <person name="Angela Man"/>
            <person name="Seanna McTaggart"/>
            <person name="Kendall Baker"/>
            <person name="Tom Barker"/>
            <person name="Leah Catchpole"/>
            <person name="Alex Durrant"/>
            <person name="Karim Gharbi"/>
            <person name="Naomi Irish"/>
            <person name="Gemy Kaithakottil"/>
            <person name="Debby Ku"/>
            <person name="Aaliyah Providence"/>
            <person name="Felix Shaw"/>
            <person name="David Swarbreck"/>
            <person name="Chris Watkins"/>
            <person name="Ann M. McCartney"/>
            <person name="Giulio Formenti"/>
            <person name="Alice Mouton"/>
            <person name="Noel Vella"/>
            <person name="Bjorn M von Reumont"/>
            <person name="Adriana Vella"/>
            <person name="Wilfried Haerty"/>
        </authorList>
    </citation>
    <scope>NUCLEOTIDE SEQUENCE [LARGE SCALE GENOMIC DNA]</scope>
</reference>
<feature type="compositionally biased region" description="Low complexity" evidence="1">
    <location>
        <begin position="127"/>
        <end position="137"/>
    </location>
</feature>
<feature type="compositionally biased region" description="Basic and acidic residues" evidence="1">
    <location>
        <begin position="722"/>
        <end position="732"/>
    </location>
</feature>
<feature type="compositionally biased region" description="Basic and acidic residues" evidence="1">
    <location>
        <begin position="630"/>
        <end position="652"/>
    </location>
</feature>
<evidence type="ECO:0000256" key="3">
    <source>
        <dbReference type="SAM" id="SignalP"/>
    </source>
</evidence>
<keyword evidence="2" id="KW-1133">Transmembrane helix</keyword>
<evidence type="ECO:0000313" key="4">
    <source>
        <dbReference type="EMBL" id="CAL7943717.1"/>
    </source>
</evidence>
<accession>A0ABP1NUM7</accession>
<comment type="caution">
    <text evidence="4">The sequence shown here is derived from an EMBL/GenBank/DDBJ whole genome shotgun (WGS) entry which is preliminary data.</text>
</comment>
<feature type="compositionally biased region" description="Basic and acidic residues" evidence="1">
    <location>
        <begin position="147"/>
        <end position="161"/>
    </location>
</feature>
<feature type="region of interest" description="Disordered" evidence="1">
    <location>
        <begin position="618"/>
        <end position="652"/>
    </location>
</feature>